<dbReference type="GO" id="GO:0005524">
    <property type="term" value="F:ATP binding"/>
    <property type="evidence" value="ECO:0007669"/>
    <property type="project" value="UniProtKB-KW"/>
</dbReference>
<feature type="domain" description="Histidine kinase" evidence="10">
    <location>
        <begin position="262"/>
        <end position="474"/>
    </location>
</feature>
<dbReference type="Proteomes" id="UP000268033">
    <property type="component" value="Unassembled WGS sequence"/>
</dbReference>
<dbReference type="Gene3D" id="1.10.287.130">
    <property type="match status" value="1"/>
</dbReference>
<dbReference type="STRING" id="584787.GCA_001247655_02900"/>
<dbReference type="PROSITE" id="PS50112">
    <property type="entry name" value="PAS"/>
    <property type="match status" value="1"/>
</dbReference>
<dbReference type="SMART" id="SM00388">
    <property type="entry name" value="HisKA"/>
    <property type="match status" value="1"/>
</dbReference>
<dbReference type="InterPro" id="IPR036097">
    <property type="entry name" value="HisK_dim/P_sf"/>
</dbReference>
<dbReference type="InterPro" id="IPR001610">
    <property type="entry name" value="PAC"/>
</dbReference>
<dbReference type="InterPro" id="IPR000700">
    <property type="entry name" value="PAS-assoc_C"/>
</dbReference>
<dbReference type="SMART" id="SM00086">
    <property type="entry name" value="PAC"/>
    <property type="match status" value="1"/>
</dbReference>
<dbReference type="PROSITE" id="PS50109">
    <property type="entry name" value="HIS_KIN"/>
    <property type="match status" value="1"/>
</dbReference>
<dbReference type="CDD" id="cd00082">
    <property type="entry name" value="HisKA"/>
    <property type="match status" value="1"/>
</dbReference>
<evidence type="ECO:0000313" key="14">
    <source>
        <dbReference type="Proteomes" id="UP000268033"/>
    </source>
</evidence>
<feature type="transmembrane region" description="Helical" evidence="9">
    <location>
        <begin position="7"/>
        <end position="33"/>
    </location>
</feature>
<dbReference type="InterPro" id="IPR003594">
    <property type="entry name" value="HATPase_dom"/>
</dbReference>
<evidence type="ECO:0000259" key="12">
    <source>
        <dbReference type="PROSITE" id="PS50113"/>
    </source>
</evidence>
<dbReference type="PRINTS" id="PR00344">
    <property type="entry name" value="BCTRLSENSOR"/>
</dbReference>
<evidence type="ECO:0000256" key="6">
    <source>
        <dbReference type="ARBA" id="ARBA00022777"/>
    </source>
</evidence>
<feature type="domain" description="PAC" evidence="12">
    <location>
        <begin position="188"/>
        <end position="242"/>
    </location>
</feature>
<keyword evidence="5" id="KW-0547">Nucleotide-binding</keyword>
<dbReference type="InterPro" id="IPR035965">
    <property type="entry name" value="PAS-like_dom_sf"/>
</dbReference>
<dbReference type="AlphaFoldDB" id="A0A3N1PEU5"/>
<dbReference type="SMART" id="SM00091">
    <property type="entry name" value="PAS"/>
    <property type="match status" value="1"/>
</dbReference>
<dbReference type="Gene3D" id="3.30.565.10">
    <property type="entry name" value="Histidine kinase-like ATPase, C-terminal domain"/>
    <property type="match status" value="1"/>
</dbReference>
<feature type="transmembrane region" description="Helical" evidence="9">
    <location>
        <begin position="91"/>
        <end position="111"/>
    </location>
</feature>
<evidence type="ECO:0000256" key="7">
    <source>
        <dbReference type="ARBA" id="ARBA00022840"/>
    </source>
</evidence>
<gene>
    <name evidence="13" type="ORF">EDC28_105151</name>
</gene>
<dbReference type="EMBL" id="RJUL01000005">
    <property type="protein sequence ID" value="ROQ25841.1"/>
    <property type="molecule type" value="Genomic_DNA"/>
</dbReference>
<name>A0A3N1PEU5_9GAMM</name>
<keyword evidence="14" id="KW-1185">Reference proteome</keyword>
<keyword evidence="9" id="KW-0812">Transmembrane</keyword>
<evidence type="ECO:0000313" key="13">
    <source>
        <dbReference type="EMBL" id="ROQ25841.1"/>
    </source>
</evidence>
<keyword evidence="7" id="KW-0067">ATP-binding</keyword>
<dbReference type="InterPro" id="IPR003661">
    <property type="entry name" value="HisK_dim/P_dom"/>
</dbReference>
<dbReference type="InterPro" id="IPR036890">
    <property type="entry name" value="HATPase_C_sf"/>
</dbReference>
<accession>A0A3N1PEU5</accession>
<evidence type="ECO:0000259" key="10">
    <source>
        <dbReference type="PROSITE" id="PS50109"/>
    </source>
</evidence>
<keyword evidence="4" id="KW-0808">Transferase</keyword>
<reference evidence="13 14" key="1">
    <citation type="submission" date="2018-11" db="EMBL/GenBank/DDBJ databases">
        <title>Genomic Encyclopedia of Type Strains, Phase IV (KMG-IV): sequencing the most valuable type-strain genomes for metagenomic binning, comparative biology and taxonomic classification.</title>
        <authorList>
            <person name="Goeker M."/>
        </authorList>
    </citation>
    <scope>NUCLEOTIDE SEQUENCE [LARGE SCALE GENOMIC DNA]</scope>
    <source>
        <strain evidence="13 14">DSM 21945</strain>
    </source>
</reference>
<dbReference type="SUPFAM" id="SSF55785">
    <property type="entry name" value="PYP-like sensor domain (PAS domain)"/>
    <property type="match status" value="1"/>
</dbReference>
<evidence type="ECO:0000259" key="11">
    <source>
        <dbReference type="PROSITE" id="PS50112"/>
    </source>
</evidence>
<keyword evidence="3" id="KW-0597">Phosphoprotein</keyword>
<dbReference type="PROSITE" id="PS50113">
    <property type="entry name" value="PAC"/>
    <property type="match status" value="1"/>
</dbReference>
<dbReference type="NCBIfam" id="TIGR00229">
    <property type="entry name" value="sensory_box"/>
    <property type="match status" value="1"/>
</dbReference>
<evidence type="ECO:0000256" key="3">
    <source>
        <dbReference type="ARBA" id="ARBA00022553"/>
    </source>
</evidence>
<evidence type="ECO:0000256" key="4">
    <source>
        <dbReference type="ARBA" id="ARBA00022679"/>
    </source>
</evidence>
<dbReference type="SMART" id="SM00387">
    <property type="entry name" value="HATPase_c"/>
    <property type="match status" value="1"/>
</dbReference>
<keyword evidence="9" id="KW-0472">Membrane</keyword>
<dbReference type="Pfam" id="PF13426">
    <property type="entry name" value="PAS_9"/>
    <property type="match status" value="1"/>
</dbReference>
<feature type="domain" description="PAS" evidence="11">
    <location>
        <begin position="118"/>
        <end position="182"/>
    </location>
</feature>
<dbReference type="PANTHER" id="PTHR43065:SF10">
    <property type="entry name" value="PEROXIDE STRESS-ACTIVATED HISTIDINE KINASE MAK3"/>
    <property type="match status" value="1"/>
</dbReference>
<protein>
    <recommendedName>
        <fullName evidence="2">histidine kinase</fullName>
        <ecNumber evidence="2">2.7.13.3</ecNumber>
    </recommendedName>
</protein>
<sequence length="479" mass="52546">MINKYPFATLLSSGVSHVLLKALILLATLAIFIIDTLTYLDIAVAVLYVVVILMGIRLFSQKGLLLMSIASIVLTVFAFFLSHGIDFESSAFARCLVSLAAICITSALAMGNKSFQDALKRQVQILGQTHDAIVLTDLQDKIELWNPGATSLYGWHFDEVKGRSSDDILATQYPSSRAEAKEWLTSHDQWEGELTQIGKDGQPVIVSSRWSLIRDNQGHPTRILITNNDVTDHKQADAALHQAQTELAHAARLSTLGELAASFSHEINQPLASITTTGEASLRWLKRDPPDLVEVSDCMNRIINEARRASEVIKRIRNLARKTEQVHAPLDLQDVVKESLALVERELKAERVIVKTQLKATPVMGDYIQLQQVVINLLLNAIQALASTEQRYRQISIVLSDANPAVCTVNDNGPGLSQEVAGNMFKAFVTTKATGMGMGLSICRSIIDMHGGAIKAQNREEGGASVEFTLPRLEEVSSD</sequence>
<dbReference type="CDD" id="cd00130">
    <property type="entry name" value="PAS"/>
    <property type="match status" value="1"/>
</dbReference>
<organism evidence="13 14">
    <name type="scientific">Gallaecimonas pentaromativorans</name>
    <dbReference type="NCBI Taxonomy" id="584787"/>
    <lineage>
        <taxon>Bacteria</taxon>
        <taxon>Pseudomonadati</taxon>
        <taxon>Pseudomonadota</taxon>
        <taxon>Gammaproteobacteria</taxon>
        <taxon>Enterobacterales</taxon>
        <taxon>Gallaecimonadaceae</taxon>
        <taxon>Gallaecimonas</taxon>
    </lineage>
</organism>
<evidence type="ECO:0000256" key="8">
    <source>
        <dbReference type="ARBA" id="ARBA00023012"/>
    </source>
</evidence>
<dbReference type="Gene3D" id="3.30.450.20">
    <property type="entry name" value="PAS domain"/>
    <property type="match status" value="1"/>
</dbReference>
<dbReference type="PANTHER" id="PTHR43065">
    <property type="entry name" value="SENSOR HISTIDINE KINASE"/>
    <property type="match status" value="1"/>
</dbReference>
<dbReference type="InterPro" id="IPR000014">
    <property type="entry name" value="PAS"/>
</dbReference>
<dbReference type="Pfam" id="PF02518">
    <property type="entry name" value="HATPase_c"/>
    <property type="match status" value="1"/>
</dbReference>
<feature type="transmembrane region" description="Helical" evidence="9">
    <location>
        <begin position="63"/>
        <end position="85"/>
    </location>
</feature>
<evidence type="ECO:0000256" key="2">
    <source>
        <dbReference type="ARBA" id="ARBA00012438"/>
    </source>
</evidence>
<comment type="catalytic activity">
    <reaction evidence="1">
        <text>ATP + protein L-histidine = ADP + protein N-phospho-L-histidine.</text>
        <dbReference type="EC" id="2.7.13.3"/>
    </reaction>
</comment>
<feature type="transmembrane region" description="Helical" evidence="9">
    <location>
        <begin position="39"/>
        <end position="56"/>
    </location>
</feature>
<dbReference type="EC" id="2.7.13.3" evidence="2"/>
<dbReference type="SUPFAM" id="SSF55874">
    <property type="entry name" value="ATPase domain of HSP90 chaperone/DNA topoisomerase II/histidine kinase"/>
    <property type="match status" value="1"/>
</dbReference>
<dbReference type="InterPro" id="IPR004358">
    <property type="entry name" value="Sig_transdc_His_kin-like_C"/>
</dbReference>
<evidence type="ECO:0000256" key="5">
    <source>
        <dbReference type="ARBA" id="ARBA00022741"/>
    </source>
</evidence>
<evidence type="ECO:0000256" key="9">
    <source>
        <dbReference type="SAM" id="Phobius"/>
    </source>
</evidence>
<proteinExistence type="predicted"/>
<dbReference type="InterPro" id="IPR005467">
    <property type="entry name" value="His_kinase_dom"/>
</dbReference>
<evidence type="ECO:0000256" key="1">
    <source>
        <dbReference type="ARBA" id="ARBA00000085"/>
    </source>
</evidence>
<dbReference type="SUPFAM" id="SSF47384">
    <property type="entry name" value="Homodimeric domain of signal transducing histidine kinase"/>
    <property type="match status" value="1"/>
</dbReference>
<comment type="caution">
    <text evidence="13">The sequence shown here is derived from an EMBL/GenBank/DDBJ whole genome shotgun (WGS) entry which is preliminary data.</text>
</comment>
<keyword evidence="8" id="KW-0902">Two-component regulatory system</keyword>
<keyword evidence="9" id="KW-1133">Transmembrane helix</keyword>
<dbReference type="GO" id="GO:0000155">
    <property type="term" value="F:phosphorelay sensor kinase activity"/>
    <property type="evidence" value="ECO:0007669"/>
    <property type="project" value="InterPro"/>
</dbReference>
<keyword evidence="6" id="KW-0418">Kinase</keyword>
<dbReference type="Pfam" id="PF00512">
    <property type="entry name" value="HisKA"/>
    <property type="match status" value="1"/>
</dbReference>